<gene>
    <name evidence="3" type="ORF">NKOR_00350</name>
</gene>
<dbReference type="GO" id="GO:0016757">
    <property type="term" value="F:glycosyltransferase activity"/>
    <property type="evidence" value="ECO:0007669"/>
    <property type="project" value="InterPro"/>
</dbReference>
<dbReference type="InterPro" id="IPR028098">
    <property type="entry name" value="Glyco_trans_4-like_N"/>
</dbReference>
<evidence type="ECO:0000313" key="4">
    <source>
        <dbReference type="Proteomes" id="UP000006101"/>
    </source>
</evidence>
<dbReference type="PANTHER" id="PTHR45947:SF3">
    <property type="entry name" value="SULFOQUINOVOSYL TRANSFERASE SQD2"/>
    <property type="match status" value="1"/>
</dbReference>
<dbReference type="Gene3D" id="3.40.50.2000">
    <property type="entry name" value="Glycogen Phosphorylase B"/>
    <property type="match status" value="2"/>
</dbReference>
<dbReference type="GeneID" id="13725523"/>
<sequence>MRILMISPTSSGIGGIAQHVQGLKKFLEDKGNEVDIISSENTFTIPIKRLKNPSFMVSSFIKSKFKKNYDIVHAQNPMSALAMKNVNGKKILSLQGDFSKQISLLHGETAGGISKKLEKNALKWADVITVPSQEMYDEYTKEGYKVTVVPNAIDISSFPNDEDRRYQKQIIYAGRLSKEKGILDLLEISEKLSKDIHLLVAGSGPEENGVREITKKFSNIHFLGYQPKENMIKLIRGSDILIQPSIMEGGTSSTLLEAMACKTPIIATSVGGNKETILHMKTAYVIAPNHPEEIYDAINDLFANPEKQKILSENAFKIVTNYDWEHVGQKYLDVYNSA</sequence>
<dbReference type="HOGENOM" id="CLU_009583_2_5_2"/>
<dbReference type="CDD" id="cd03801">
    <property type="entry name" value="GT4_PimA-like"/>
    <property type="match status" value="1"/>
</dbReference>
<accession>K0B4E1</accession>
<evidence type="ECO:0000313" key="3">
    <source>
        <dbReference type="EMBL" id="AFS79992.1"/>
    </source>
</evidence>
<evidence type="ECO:0000259" key="1">
    <source>
        <dbReference type="Pfam" id="PF00534"/>
    </source>
</evidence>
<dbReference type="InterPro" id="IPR001296">
    <property type="entry name" value="Glyco_trans_1"/>
</dbReference>
<protein>
    <submittedName>
        <fullName evidence="3">Group 1 glycosyl transferase</fullName>
    </submittedName>
</protein>
<organism evidence="3 4">
    <name type="scientific">Candidatus Nitrosopumilus koreensis AR1</name>
    <dbReference type="NCBI Taxonomy" id="1229908"/>
    <lineage>
        <taxon>Archaea</taxon>
        <taxon>Nitrososphaerota</taxon>
        <taxon>Nitrososphaeria</taxon>
        <taxon>Nitrosopumilales</taxon>
        <taxon>Nitrosopumilaceae</taxon>
        <taxon>Nitrosopumilus</taxon>
    </lineage>
</organism>
<reference evidence="3 4" key="1">
    <citation type="journal article" date="2012" name="J. Bacteriol.">
        <title>Draft Genome Sequence of an Ammonia-Oxidizing Archaeon, "Candidatus Nitrosopumilus koreensis" AR1, from Marine Sediment.</title>
        <authorList>
            <person name="Park S.J."/>
            <person name="Kim J.G."/>
            <person name="Jung M.Y."/>
            <person name="Kim S.J."/>
            <person name="Cha I.T."/>
            <person name="Kwon K."/>
            <person name="Lee J.H."/>
            <person name="Rhee S.K."/>
        </authorList>
    </citation>
    <scope>NUCLEOTIDE SEQUENCE [LARGE SCALE GENOMIC DNA]</scope>
    <source>
        <strain evidence="3 4">AR1</strain>
    </source>
</reference>
<dbReference type="PANTHER" id="PTHR45947">
    <property type="entry name" value="SULFOQUINOVOSYL TRANSFERASE SQD2"/>
    <property type="match status" value="1"/>
</dbReference>
<dbReference type="InterPro" id="IPR050194">
    <property type="entry name" value="Glycosyltransferase_grp1"/>
</dbReference>
<proteinExistence type="predicted"/>
<name>K0B4E1_9ARCH</name>
<feature type="domain" description="Glycosyltransferase subfamily 4-like N-terminal" evidence="2">
    <location>
        <begin position="13"/>
        <end position="156"/>
    </location>
</feature>
<dbReference type="STRING" id="1229908.NKOR_00350"/>
<dbReference type="KEGG" id="nkr:NKOR_00350"/>
<dbReference type="PATRIC" id="fig|1229908.8.peg.73"/>
<dbReference type="AlphaFoldDB" id="K0B4E1"/>
<evidence type="ECO:0000259" key="2">
    <source>
        <dbReference type="Pfam" id="PF13439"/>
    </source>
</evidence>
<feature type="domain" description="Glycosyl transferase family 1" evidence="1">
    <location>
        <begin position="167"/>
        <end position="317"/>
    </location>
</feature>
<dbReference type="Proteomes" id="UP000006101">
    <property type="component" value="Chromosome"/>
</dbReference>
<dbReference type="SUPFAM" id="SSF53756">
    <property type="entry name" value="UDP-Glycosyltransferase/glycogen phosphorylase"/>
    <property type="match status" value="1"/>
</dbReference>
<dbReference type="RefSeq" id="WP_014962383.1">
    <property type="nucleotide sequence ID" value="NC_018655.1"/>
</dbReference>
<dbReference type="EMBL" id="CP003842">
    <property type="protein sequence ID" value="AFS79992.1"/>
    <property type="molecule type" value="Genomic_DNA"/>
</dbReference>
<dbReference type="Pfam" id="PF13439">
    <property type="entry name" value="Glyco_transf_4"/>
    <property type="match status" value="1"/>
</dbReference>
<dbReference type="Pfam" id="PF00534">
    <property type="entry name" value="Glycos_transf_1"/>
    <property type="match status" value="1"/>
</dbReference>
<keyword evidence="3" id="KW-0808">Transferase</keyword>
<keyword evidence="4" id="KW-1185">Reference proteome</keyword>